<feature type="domain" description="Type II secretion system protein GspB C-terminal" evidence="2">
    <location>
        <begin position="243"/>
        <end position="302"/>
    </location>
</feature>
<evidence type="ECO:0000256" key="1">
    <source>
        <dbReference type="SAM" id="Phobius"/>
    </source>
</evidence>
<comment type="caution">
    <text evidence="3">The sequence shown here is derived from an EMBL/GenBank/DDBJ whole genome shotgun (WGS) entry which is preliminary data.</text>
</comment>
<dbReference type="OrthoDB" id="5432325at2"/>
<dbReference type="AlphaFoldDB" id="A0A1Q9GS63"/>
<gene>
    <name evidence="3" type="ORF">BIT28_02545</name>
</gene>
<keyword evidence="1" id="KW-0472">Membrane</keyword>
<keyword evidence="1" id="KW-0812">Transmembrane</keyword>
<name>A0A1Q9GS63_9GAMM</name>
<dbReference type="RefSeq" id="WP_075763558.1">
    <property type="nucleotide sequence ID" value="NZ_MJIL01000065.1"/>
</dbReference>
<proteinExistence type="predicted"/>
<keyword evidence="1" id="KW-1133">Transmembrane helix</keyword>
<dbReference type="EMBL" id="MJIL01000065">
    <property type="protein sequence ID" value="OLQ77500.1"/>
    <property type="molecule type" value="Genomic_DNA"/>
</dbReference>
<dbReference type="STRING" id="1903952.BIT28_02545"/>
<reference evidence="3 4" key="1">
    <citation type="submission" date="2016-09" db="EMBL/GenBank/DDBJ databases">
        <title>Photobacterium proteolyticum sp. nov. a protease producing bacterium isolated from ocean sediments of Laizhou Bay.</title>
        <authorList>
            <person name="Li Y."/>
        </authorList>
    </citation>
    <scope>NUCLEOTIDE SEQUENCE [LARGE SCALE GENOMIC DNA]</scope>
    <source>
        <strain evidence="3 4">13-12</strain>
    </source>
</reference>
<evidence type="ECO:0000259" key="2">
    <source>
        <dbReference type="Pfam" id="PF16537"/>
    </source>
</evidence>
<protein>
    <recommendedName>
        <fullName evidence="2">Type II secretion system protein GspB C-terminal domain-containing protein</fullName>
    </recommendedName>
</protein>
<dbReference type="Pfam" id="PF16537">
    <property type="entry name" value="T2SSB"/>
    <property type="match status" value="1"/>
</dbReference>
<dbReference type="Proteomes" id="UP000186905">
    <property type="component" value="Unassembled WGS sequence"/>
</dbReference>
<organism evidence="3 4">
    <name type="scientific">Photobacterium proteolyticum</name>
    <dbReference type="NCBI Taxonomy" id="1903952"/>
    <lineage>
        <taxon>Bacteria</taxon>
        <taxon>Pseudomonadati</taxon>
        <taxon>Pseudomonadota</taxon>
        <taxon>Gammaproteobacteria</taxon>
        <taxon>Vibrionales</taxon>
        <taxon>Vibrionaceae</taxon>
        <taxon>Photobacterium</taxon>
    </lineage>
</organism>
<keyword evidence="4" id="KW-1185">Reference proteome</keyword>
<accession>A0A1Q9GS63</accession>
<sequence length="306" mass="33195">MSNLLNAIAQSDQQNQLQPSLASRPVRQAAGARRVPSWLLPAVLVLTPVAATLAYMHYTHSSSSAAVMPLRETRGAEAVATASRPVIVTEPQVVRAEPALPTATMMTTTVTAATEPRRLPQILGEGESQIRFLPYPELRTEPLPSLNRQLASQTLAVPPSSGRAGGNLEEPKIISSEPRETEWGLDGLDYSELSPQLAQQLKSAIAATDNLPVDIPPEPEEIAAPVIEAVALGELPASVQNRIPPLNFETHIYSSVANSRWVKVNGHEAFEGDEIAPGVVLRRIEPRQVVFDFESYLIEMPALSEW</sequence>
<evidence type="ECO:0000313" key="4">
    <source>
        <dbReference type="Proteomes" id="UP000186905"/>
    </source>
</evidence>
<dbReference type="InterPro" id="IPR032389">
    <property type="entry name" value="GspB_C"/>
</dbReference>
<evidence type="ECO:0000313" key="3">
    <source>
        <dbReference type="EMBL" id="OLQ77500.1"/>
    </source>
</evidence>
<feature type="transmembrane region" description="Helical" evidence="1">
    <location>
        <begin position="38"/>
        <end position="58"/>
    </location>
</feature>
<dbReference type="GO" id="GO:0015627">
    <property type="term" value="C:type II protein secretion system complex"/>
    <property type="evidence" value="ECO:0007669"/>
    <property type="project" value="InterPro"/>
</dbReference>